<dbReference type="Pfam" id="PF00291">
    <property type="entry name" value="PALP"/>
    <property type="match status" value="1"/>
</dbReference>
<keyword evidence="7" id="KW-0963">Cytoplasm</keyword>
<dbReference type="GO" id="GO:0006094">
    <property type="term" value="P:gluconeogenesis"/>
    <property type="evidence" value="ECO:0007669"/>
    <property type="project" value="UniProtKB-KW"/>
</dbReference>
<keyword evidence="6" id="KW-0312">Gluconeogenesis</keyword>
<proteinExistence type="inferred from homology"/>
<dbReference type="GO" id="GO:0006565">
    <property type="term" value="P:L-serine catabolic process"/>
    <property type="evidence" value="ECO:0007669"/>
    <property type="project" value="TreeGrafter"/>
</dbReference>
<keyword evidence="8" id="KW-0663">Pyridoxal phosphate</keyword>
<keyword evidence="9" id="KW-0456">Lyase</keyword>
<evidence type="ECO:0000256" key="7">
    <source>
        <dbReference type="ARBA" id="ARBA00022490"/>
    </source>
</evidence>
<comment type="caution">
    <text evidence="12">The sequence shown here is derived from an EMBL/GenBank/DDBJ whole genome shotgun (WGS) entry which is preliminary data.</text>
</comment>
<dbReference type="PROSITE" id="PS00165">
    <property type="entry name" value="DEHYDRATASE_SER_THR"/>
    <property type="match status" value="1"/>
</dbReference>
<feature type="domain" description="Tryptophan synthase beta chain-like PALP" evidence="11">
    <location>
        <begin position="14"/>
        <end position="321"/>
    </location>
</feature>
<dbReference type="GO" id="GO:0005737">
    <property type="term" value="C:cytoplasm"/>
    <property type="evidence" value="ECO:0007669"/>
    <property type="project" value="UniProtKB-SubCell"/>
</dbReference>
<dbReference type="EC" id="4.3.1.17" evidence="5"/>
<dbReference type="SUPFAM" id="SSF53686">
    <property type="entry name" value="Tryptophan synthase beta subunit-like PLP-dependent enzymes"/>
    <property type="match status" value="1"/>
</dbReference>
<organism evidence="12 13">
    <name type="scientific">Myriangium duriaei CBS 260.36</name>
    <dbReference type="NCBI Taxonomy" id="1168546"/>
    <lineage>
        <taxon>Eukaryota</taxon>
        <taxon>Fungi</taxon>
        <taxon>Dikarya</taxon>
        <taxon>Ascomycota</taxon>
        <taxon>Pezizomycotina</taxon>
        <taxon>Dothideomycetes</taxon>
        <taxon>Dothideomycetidae</taxon>
        <taxon>Myriangiales</taxon>
        <taxon>Myriangiaceae</taxon>
        <taxon>Myriangium</taxon>
    </lineage>
</organism>
<dbReference type="Gene3D" id="3.40.50.1100">
    <property type="match status" value="2"/>
</dbReference>
<evidence type="ECO:0000256" key="8">
    <source>
        <dbReference type="ARBA" id="ARBA00022898"/>
    </source>
</evidence>
<evidence type="ECO:0000256" key="9">
    <source>
        <dbReference type="ARBA" id="ARBA00023239"/>
    </source>
</evidence>
<evidence type="ECO:0000256" key="6">
    <source>
        <dbReference type="ARBA" id="ARBA00022432"/>
    </source>
</evidence>
<dbReference type="Proteomes" id="UP000799439">
    <property type="component" value="Unassembled WGS sequence"/>
</dbReference>
<dbReference type="InterPro" id="IPR001926">
    <property type="entry name" value="TrpB-like_PALP"/>
</dbReference>
<dbReference type="GO" id="GO:0006567">
    <property type="term" value="P:L-threonine catabolic process"/>
    <property type="evidence" value="ECO:0007669"/>
    <property type="project" value="TreeGrafter"/>
</dbReference>
<evidence type="ECO:0000256" key="5">
    <source>
        <dbReference type="ARBA" id="ARBA00012093"/>
    </source>
</evidence>
<protein>
    <recommendedName>
        <fullName evidence="5">L-serine ammonia-lyase</fullName>
        <ecNumber evidence="5">4.3.1.17</ecNumber>
    </recommendedName>
</protein>
<evidence type="ECO:0000313" key="12">
    <source>
        <dbReference type="EMBL" id="KAF2152459.1"/>
    </source>
</evidence>
<dbReference type="AlphaFoldDB" id="A0A9P4MJV0"/>
<evidence type="ECO:0000256" key="3">
    <source>
        <dbReference type="ARBA" id="ARBA00004742"/>
    </source>
</evidence>
<comment type="cofactor">
    <cofactor evidence="1">
        <name>pyridoxal 5'-phosphate</name>
        <dbReference type="ChEBI" id="CHEBI:597326"/>
    </cofactor>
</comment>
<dbReference type="InterPro" id="IPR000634">
    <property type="entry name" value="Ser/Thr_deHydtase_PyrdxlP-BS"/>
</dbReference>
<evidence type="ECO:0000259" key="11">
    <source>
        <dbReference type="Pfam" id="PF00291"/>
    </source>
</evidence>
<dbReference type="EMBL" id="ML996086">
    <property type="protein sequence ID" value="KAF2152459.1"/>
    <property type="molecule type" value="Genomic_DNA"/>
</dbReference>
<comment type="similarity">
    <text evidence="4">Belongs to the serine/threonine dehydratase family.</text>
</comment>
<gene>
    <name evidence="12" type="ORF">K461DRAFT_226119</name>
</gene>
<keyword evidence="13" id="KW-1185">Reference proteome</keyword>
<dbReference type="GO" id="GO:0004794">
    <property type="term" value="F:threonine deaminase activity"/>
    <property type="evidence" value="ECO:0007669"/>
    <property type="project" value="TreeGrafter"/>
</dbReference>
<dbReference type="GO" id="GO:0009097">
    <property type="term" value="P:isoleucine biosynthetic process"/>
    <property type="evidence" value="ECO:0007669"/>
    <property type="project" value="TreeGrafter"/>
</dbReference>
<accession>A0A9P4MJV0</accession>
<dbReference type="PANTHER" id="PTHR48078">
    <property type="entry name" value="THREONINE DEHYDRATASE, MITOCHONDRIAL-RELATED"/>
    <property type="match status" value="1"/>
</dbReference>
<evidence type="ECO:0000256" key="1">
    <source>
        <dbReference type="ARBA" id="ARBA00001933"/>
    </source>
</evidence>
<name>A0A9P4MJV0_9PEZI</name>
<dbReference type="FunFam" id="3.40.50.1100:FF:000040">
    <property type="entry name" value="L-serine dehydratase, putative"/>
    <property type="match status" value="1"/>
</dbReference>
<dbReference type="InterPro" id="IPR050147">
    <property type="entry name" value="Ser/Thr_Dehydratase"/>
</dbReference>
<dbReference type="OrthoDB" id="7773036at2759"/>
<evidence type="ECO:0000256" key="10">
    <source>
        <dbReference type="ARBA" id="ARBA00049406"/>
    </source>
</evidence>
<dbReference type="GO" id="GO:0030170">
    <property type="term" value="F:pyridoxal phosphate binding"/>
    <property type="evidence" value="ECO:0007669"/>
    <property type="project" value="InterPro"/>
</dbReference>
<dbReference type="PANTHER" id="PTHR48078:SF2">
    <property type="entry name" value="CATABOLIC L-SERINE_THREONINE DEHYDRATASE"/>
    <property type="match status" value="1"/>
</dbReference>
<evidence type="ECO:0000313" key="13">
    <source>
        <dbReference type="Proteomes" id="UP000799439"/>
    </source>
</evidence>
<evidence type="ECO:0000256" key="4">
    <source>
        <dbReference type="ARBA" id="ARBA00010869"/>
    </source>
</evidence>
<dbReference type="GO" id="GO:0003941">
    <property type="term" value="F:L-serine ammonia-lyase activity"/>
    <property type="evidence" value="ECO:0007669"/>
    <property type="project" value="UniProtKB-EC"/>
</dbReference>
<reference evidence="12" key="1">
    <citation type="journal article" date="2020" name="Stud. Mycol.">
        <title>101 Dothideomycetes genomes: a test case for predicting lifestyles and emergence of pathogens.</title>
        <authorList>
            <person name="Haridas S."/>
            <person name="Albert R."/>
            <person name="Binder M."/>
            <person name="Bloem J."/>
            <person name="Labutti K."/>
            <person name="Salamov A."/>
            <person name="Andreopoulos B."/>
            <person name="Baker S."/>
            <person name="Barry K."/>
            <person name="Bills G."/>
            <person name="Bluhm B."/>
            <person name="Cannon C."/>
            <person name="Castanera R."/>
            <person name="Culley D."/>
            <person name="Daum C."/>
            <person name="Ezra D."/>
            <person name="Gonzalez J."/>
            <person name="Henrissat B."/>
            <person name="Kuo A."/>
            <person name="Liang C."/>
            <person name="Lipzen A."/>
            <person name="Lutzoni F."/>
            <person name="Magnuson J."/>
            <person name="Mondo S."/>
            <person name="Nolan M."/>
            <person name="Ohm R."/>
            <person name="Pangilinan J."/>
            <person name="Park H.-J."/>
            <person name="Ramirez L."/>
            <person name="Alfaro M."/>
            <person name="Sun H."/>
            <person name="Tritt A."/>
            <person name="Yoshinaga Y."/>
            <person name="Zwiers L.-H."/>
            <person name="Turgeon B."/>
            <person name="Goodwin S."/>
            <person name="Spatafora J."/>
            <person name="Crous P."/>
            <person name="Grigoriev I."/>
        </authorList>
    </citation>
    <scope>NUCLEOTIDE SEQUENCE</scope>
    <source>
        <strain evidence="12">CBS 260.36</strain>
    </source>
</reference>
<dbReference type="InterPro" id="IPR036052">
    <property type="entry name" value="TrpB-like_PALP_sf"/>
</dbReference>
<comment type="subcellular location">
    <subcellularLocation>
        <location evidence="2">Cytoplasm</location>
    </subcellularLocation>
</comment>
<comment type="pathway">
    <text evidence="3">Carbohydrate biosynthesis; gluconeogenesis.</text>
</comment>
<evidence type="ECO:0000256" key="2">
    <source>
        <dbReference type="ARBA" id="ARBA00004496"/>
    </source>
</evidence>
<sequence>MPAQKISTPKQPWIETPLLESAALSRAAGCRIFLKHDFLQPSGSFKSRGLGLFMQRSLLSSPSPSSVHFYCSSGGNAGLACVHAARVLGRPATVVVPESTKPFMVAKLRAAGASDVLIRGRFWAEADRYLREELIRDAERRGEQPVYVTPFDHPEIWEGHSTLVDEVREQLGGGRPDVIVCSSGGGGLFNGVCEGVERYGWHEAGMEVLVMGTVGADALWQSKTQGKKVTLDGITSRATSLGATYVSDRTWELVSTRNYIRAARLTDAEAAMGCWRIADDERILVELACGVNVALCYGGRLEKALGRRVGSEEIVVIEVCGGSAVTVDMIGEWKKEFGHLDDELSREEVKNVPSAATG</sequence>
<comment type="catalytic activity">
    <reaction evidence="10">
        <text>L-serine = pyruvate + NH4(+)</text>
        <dbReference type="Rhea" id="RHEA:19169"/>
        <dbReference type="ChEBI" id="CHEBI:15361"/>
        <dbReference type="ChEBI" id="CHEBI:28938"/>
        <dbReference type="ChEBI" id="CHEBI:33384"/>
        <dbReference type="EC" id="4.3.1.17"/>
    </reaction>
</comment>